<evidence type="ECO:0000313" key="1">
    <source>
        <dbReference type="EMBL" id="KAI0048407.1"/>
    </source>
</evidence>
<organism evidence="1 2">
    <name type="scientific">Auriscalpium vulgare</name>
    <dbReference type="NCBI Taxonomy" id="40419"/>
    <lineage>
        <taxon>Eukaryota</taxon>
        <taxon>Fungi</taxon>
        <taxon>Dikarya</taxon>
        <taxon>Basidiomycota</taxon>
        <taxon>Agaricomycotina</taxon>
        <taxon>Agaricomycetes</taxon>
        <taxon>Russulales</taxon>
        <taxon>Auriscalpiaceae</taxon>
        <taxon>Auriscalpium</taxon>
    </lineage>
</organism>
<evidence type="ECO:0000313" key="2">
    <source>
        <dbReference type="Proteomes" id="UP000814033"/>
    </source>
</evidence>
<dbReference type="Proteomes" id="UP000814033">
    <property type="component" value="Unassembled WGS sequence"/>
</dbReference>
<keyword evidence="2" id="KW-1185">Reference proteome</keyword>
<protein>
    <submittedName>
        <fullName evidence="1">Uncharacterized protein</fullName>
    </submittedName>
</protein>
<sequence>MQRPTPSIASSSRPKPSSSTHAPVTLTKRLLFPHLPPAAPIPHILPDAPPALNTELYDLVALALRAYVTPWWSKITRYDKSFLPEITRVVTVVIRTLDARARAADISPLVFRDLPAAIAQHYADYRSAARKGGSSYAAGGATAHAQLFHALQQHIGVTPEGALEEVYMRTAIDAVLKVCLPEEDWEADPERYIVREIVVKIICADVVPRITQPWFVYKTMLDLLGPAEDILKPPDPRPRRAVPSSSAFPSWHTIVVFFLSTIQTISSTALALIAMYKQAVHTIKTVNTPAPTPKPPSAPAPAFAAADIPSEPTSPTSPVTNTMRPPSPLLLSRSQTSSAAPRSLPSSTAESTQQPSIAAVSPLPPHDLARPLLSLFSELFTLRTRFASNALLVLLSMLTSVTSPFLNRLLPHLLYTRFLCAPFITQVLITSKRALFPNGYPAPPPPDPSPEEELALRAALARRVASILPGPLGTLILGPHPPRTLAALLDPLGSQACNAHLFIVIFDLILLALFPELAVGSGEEVATGDGTDGCGDEVGYMPY</sequence>
<proteinExistence type="predicted"/>
<dbReference type="EMBL" id="MU275887">
    <property type="protein sequence ID" value="KAI0048407.1"/>
    <property type="molecule type" value="Genomic_DNA"/>
</dbReference>
<reference evidence="1" key="2">
    <citation type="journal article" date="2022" name="New Phytol.">
        <title>Evolutionary transition to the ectomycorrhizal habit in the genomes of a hyperdiverse lineage of mushroom-forming fungi.</title>
        <authorList>
            <person name="Looney B."/>
            <person name="Miyauchi S."/>
            <person name="Morin E."/>
            <person name="Drula E."/>
            <person name="Courty P.E."/>
            <person name="Kohler A."/>
            <person name="Kuo A."/>
            <person name="LaButti K."/>
            <person name="Pangilinan J."/>
            <person name="Lipzen A."/>
            <person name="Riley R."/>
            <person name="Andreopoulos W."/>
            <person name="He G."/>
            <person name="Johnson J."/>
            <person name="Nolan M."/>
            <person name="Tritt A."/>
            <person name="Barry K.W."/>
            <person name="Grigoriev I.V."/>
            <person name="Nagy L.G."/>
            <person name="Hibbett D."/>
            <person name="Henrissat B."/>
            <person name="Matheny P.B."/>
            <person name="Labbe J."/>
            <person name="Martin F.M."/>
        </authorList>
    </citation>
    <scope>NUCLEOTIDE SEQUENCE</scope>
    <source>
        <strain evidence="1">FP105234-sp</strain>
    </source>
</reference>
<reference evidence="1" key="1">
    <citation type="submission" date="2021-02" db="EMBL/GenBank/DDBJ databases">
        <authorList>
            <consortium name="DOE Joint Genome Institute"/>
            <person name="Ahrendt S."/>
            <person name="Looney B.P."/>
            <person name="Miyauchi S."/>
            <person name="Morin E."/>
            <person name="Drula E."/>
            <person name="Courty P.E."/>
            <person name="Chicoki N."/>
            <person name="Fauchery L."/>
            <person name="Kohler A."/>
            <person name="Kuo A."/>
            <person name="Labutti K."/>
            <person name="Pangilinan J."/>
            <person name="Lipzen A."/>
            <person name="Riley R."/>
            <person name="Andreopoulos W."/>
            <person name="He G."/>
            <person name="Johnson J."/>
            <person name="Barry K.W."/>
            <person name="Grigoriev I.V."/>
            <person name="Nagy L."/>
            <person name="Hibbett D."/>
            <person name="Henrissat B."/>
            <person name="Matheny P.B."/>
            <person name="Labbe J."/>
            <person name="Martin F."/>
        </authorList>
    </citation>
    <scope>NUCLEOTIDE SEQUENCE</scope>
    <source>
        <strain evidence="1">FP105234-sp</strain>
    </source>
</reference>
<gene>
    <name evidence="1" type="ORF">FA95DRAFT_1605272</name>
</gene>
<accession>A0ACB8RWW9</accession>
<comment type="caution">
    <text evidence="1">The sequence shown here is derived from an EMBL/GenBank/DDBJ whole genome shotgun (WGS) entry which is preliminary data.</text>
</comment>
<name>A0ACB8RWW9_9AGAM</name>